<dbReference type="SUPFAM" id="SSF54211">
    <property type="entry name" value="Ribosomal protein S5 domain 2-like"/>
    <property type="match status" value="1"/>
</dbReference>
<evidence type="ECO:0000256" key="4">
    <source>
        <dbReference type="ARBA" id="ARBA00022741"/>
    </source>
</evidence>
<comment type="pathway">
    <text evidence="9">Isoprenoid biosynthesis; isopentenyl diphosphate biosynthesis via mevalonate pathway; isopentenyl diphosphate from (R)-mevalonate: step 1/3.</text>
</comment>
<protein>
    <submittedName>
        <fullName evidence="12">Mevalonate kinase</fullName>
        <ecNumber evidence="12">2.7.1.36</ecNumber>
    </submittedName>
</protein>
<dbReference type="PRINTS" id="PR00959">
    <property type="entry name" value="MEVGALKINASE"/>
</dbReference>
<keyword evidence="5 12" id="KW-0418">Kinase</keyword>
<dbReference type="SUPFAM" id="SSF55060">
    <property type="entry name" value="GHMP Kinase, C-terminal domain"/>
    <property type="match status" value="1"/>
</dbReference>
<dbReference type="InterPro" id="IPR013750">
    <property type="entry name" value="GHMP_kinase_C_dom"/>
</dbReference>
<dbReference type="InterPro" id="IPR006205">
    <property type="entry name" value="Mev_gal_kin"/>
</dbReference>
<feature type="domain" description="GHMP kinase C-terminal" evidence="11">
    <location>
        <begin position="239"/>
        <end position="294"/>
    </location>
</feature>
<keyword evidence="2" id="KW-0444">Lipid biosynthesis</keyword>
<accession>A0ABU8SGF9</accession>
<evidence type="ECO:0000259" key="10">
    <source>
        <dbReference type="Pfam" id="PF00288"/>
    </source>
</evidence>
<keyword evidence="6" id="KW-0067">ATP-binding</keyword>
<evidence type="ECO:0000313" key="13">
    <source>
        <dbReference type="Proteomes" id="UP001377804"/>
    </source>
</evidence>
<name>A0ABU8SGF9_9LACO</name>
<dbReference type="EC" id="2.7.1.36" evidence="12"/>
<evidence type="ECO:0000256" key="7">
    <source>
        <dbReference type="ARBA" id="ARBA00022842"/>
    </source>
</evidence>
<evidence type="ECO:0000256" key="3">
    <source>
        <dbReference type="ARBA" id="ARBA00022679"/>
    </source>
</evidence>
<organism evidence="12 13">
    <name type="scientific">Holzapfeliella saturejae</name>
    <dbReference type="NCBI Taxonomy" id="3082953"/>
    <lineage>
        <taxon>Bacteria</taxon>
        <taxon>Bacillati</taxon>
        <taxon>Bacillota</taxon>
        <taxon>Bacilli</taxon>
        <taxon>Lactobacillales</taxon>
        <taxon>Lactobacillaceae</taxon>
        <taxon>Holzapfeliella</taxon>
    </lineage>
</organism>
<evidence type="ECO:0000256" key="6">
    <source>
        <dbReference type="ARBA" id="ARBA00022840"/>
    </source>
</evidence>
<evidence type="ECO:0000256" key="9">
    <source>
        <dbReference type="ARBA" id="ARBA00029438"/>
    </source>
</evidence>
<dbReference type="GO" id="GO:0004496">
    <property type="term" value="F:mevalonate kinase activity"/>
    <property type="evidence" value="ECO:0007669"/>
    <property type="project" value="UniProtKB-EC"/>
</dbReference>
<comment type="caution">
    <text evidence="12">The sequence shown here is derived from an EMBL/GenBank/DDBJ whole genome shotgun (WGS) entry which is preliminary data.</text>
</comment>
<dbReference type="Gene3D" id="3.30.70.890">
    <property type="entry name" value="GHMP kinase, C-terminal domain"/>
    <property type="match status" value="1"/>
</dbReference>
<sequence length="302" mass="32536">MKSAIATTHGKAILIGEHSVVYDQTALALPIQNLNVTVKLTPIEGDASIINSPSLNLKAPISTIETDHPGLFYLLTQFTCDHAFEATYTSNIPTERGLGSSAATSLATIEALNDYLDLKLPFEEQLSYANHAEELNHGSASGLDIATVCRDKLVYFDHGHCQFVDQKLGAHLVIADSGILGNTKKAVALVKEHYQSGRGQQEIAKLTHLVEQTKVLWQKHAVKQLGTVFTQAQTALSNLNVSHPVLDQLIQTANRHGSLGSKLSGGGLGGIMISLADTRQTAERISQALKQAGAKNTWIEEI</sequence>
<keyword evidence="7" id="KW-0460">Magnesium</keyword>
<dbReference type="InterPro" id="IPR020568">
    <property type="entry name" value="Ribosomal_Su5_D2-typ_SF"/>
</dbReference>
<dbReference type="InterPro" id="IPR036554">
    <property type="entry name" value="GHMP_kinase_C_sf"/>
</dbReference>
<dbReference type="Gene3D" id="3.30.230.10">
    <property type="match status" value="1"/>
</dbReference>
<dbReference type="NCBIfam" id="TIGR00549">
    <property type="entry name" value="mevalon_kin"/>
    <property type="match status" value="1"/>
</dbReference>
<evidence type="ECO:0000256" key="1">
    <source>
        <dbReference type="ARBA" id="ARBA00022490"/>
    </source>
</evidence>
<dbReference type="RefSeq" id="WP_339969677.1">
    <property type="nucleotide sequence ID" value="NZ_JAWMWG010000001.1"/>
</dbReference>
<dbReference type="InterPro" id="IPR006204">
    <property type="entry name" value="GHMP_kinase_N_dom"/>
</dbReference>
<reference evidence="12 13" key="1">
    <citation type="submission" date="2023-10" db="EMBL/GenBank/DDBJ databases">
        <title>Holzapfeliella saturejae sp. nov. isolated from Satureja montana flowers.</title>
        <authorList>
            <person name="Alcantara C."/>
            <person name="Zuniga M."/>
            <person name="Landete J.M."/>
            <person name="Monedero V."/>
        </authorList>
    </citation>
    <scope>NUCLEOTIDE SEQUENCE [LARGE SCALE GENOMIC DNA]</scope>
    <source>
        <strain evidence="12 13">He02</strain>
    </source>
</reference>
<evidence type="ECO:0000313" key="12">
    <source>
        <dbReference type="EMBL" id="MEJ6348475.1"/>
    </source>
</evidence>
<gene>
    <name evidence="12" type="primary">mvk</name>
    <name evidence="12" type="ORF">R4Y45_04440</name>
</gene>
<keyword evidence="3 12" id="KW-0808">Transferase</keyword>
<dbReference type="InterPro" id="IPR014721">
    <property type="entry name" value="Ribsml_uS5_D2-typ_fold_subgr"/>
</dbReference>
<evidence type="ECO:0000256" key="8">
    <source>
        <dbReference type="ARBA" id="ARBA00023098"/>
    </source>
</evidence>
<proteinExistence type="predicted"/>
<feature type="domain" description="GHMP kinase N-terminal" evidence="10">
    <location>
        <begin position="82"/>
        <end position="148"/>
    </location>
</feature>
<dbReference type="PANTHER" id="PTHR43290:SF2">
    <property type="entry name" value="MEVALONATE KINASE"/>
    <property type="match status" value="1"/>
</dbReference>
<keyword evidence="8" id="KW-0443">Lipid metabolism</keyword>
<keyword evidence="1" id="KW-0963">Cytoplasm</keyword>
<evidence type="ECO:0000259" key="11">
    <source>
        <dbReference type="Pfam" id="PF08544"/>
    </source>
</evidence>
<dbReference type="EMBL" id="JAWMWG010000001">
    <property type="protein sequence ID" value="MEJ6348475.1"/>
    <property type="molecule type" value="Genomic_DNA"/>
</dbReference>
<evidence type="ECO:0000256" key="2">
    <source>
        <dbReference type="ARBA" id="ARBA00022516"/>
    </source>
</evidence>
<dbReference type="Pfam" id="PF08544">
    <property type="entry name" value="GHMP_kinases_C"/>
    <property type="match status" value="1"/>
</dbReference>
<dbReference type="Pfam" id="PF00288">
    <property type="entry name" value="GHMP_kinases_N"/>
    <property type="match status" value="1"/>
</dbReference>
<dbReference type="Proteomes" id="UP001377804">
    <property type="component" value="Unassembled WGS sequence"/>
</dbReference>
<keyword evidence="13" id="KW-1185">Reference proteome</keyword>
<evidence type="ECO:0000256" key="5">
    <source>
        <dbReference type="ARBA" id="ARBA00022777"/>
    </source>
</evidence>
<keyword evidence="4" id="KW-0547">Nucleotide-binding</keyword>
<dbReference type="PANTHER" id="PTHR43290">
    <property type="entry name" value="MEVALONATE KINASE"/>
    <property type="match status" value="1"/>
</dbReference>